<feature type="region of interest" description="Disordered" evidence="1">
    <location>
        <begin position="70"/>
        <end position="99"/>
    </location>
</feature>
<feature type="compositionally biased region" description="Basic and acidic residues" evidence="1">
    <location>
        <begin position="70"/>
        <end position="80"/>
    </location>
</feature>
<protein>
    <submittedName>
        <fullName evidence="2">Uncharacterized protein</fullName>
    </submittedName>
</protein>
<name>A0A9N9UP57_9HYPO</name>
<keyword evidence="3" id="KW-1185">Reference proteome</keyword>
<reference evidence="2 3" key="2">
    <citation type="submission" date="2021-10" db="EMBL/GenBank/DDBJ databases">
        <authorList>
            <person name="Piombo E."/>
        </authorList>
    </citation>
    <scope>NUCLEOTIDE SEQUENCE [LARGE SCALE GENOMIC DNA]</scope>
</reference>
<comment type="caution">
    <text evidence="2">The sequence shown here is derived from an EMBL/GenBank/DDBJ whole genome shotgun (WGS) entry which is preliminary data.</text>
</comment>
<accession>A0A9N9UP57</accession>
<evidence type="ECO:0000256" key="1">
    <source>
        <dbReference type="SAM" id="MobiDB-lite"/>
    </source>
</evidence>
<evidence type="ECO:0000313" key="2">
    <source>
        <dbReference type="EMBL" id="CAG9998150.1"/>
    </source>
</evidence>
<dbReference type="AlphaFoldDB" id="A0A9N9UP57"/>
<dbReference type="EMBL" id="CABFNO020001546">
    <property type="protein sequence ID" value="CAG9998150.1"/>
    <property type="molecule type" value="Genomic_DNA"/>
</dbReference>
<dbReference type="Proteomes" id="UP000754883">
    <property type="component" value="Unassembled WGS sequence"/>
</dbReference>
<reference evidence="3" key="1">
    <citation type="submission" date="2019-06" db="EMBL/GenBank/DDBJ databases">
        <authorList>
            <person name="Broberg M."/>
        </authorList>
    </citation>
    <scope>NUCLEOTIDE SEQUENCE [LARGE SCALE GENOMIC DNA]</scope>
</reference>
<sequence length="99" mass="10833">MNTIKNCSLKRLRASCLKQVKSNGSIDANGPVVARVSRAIGSNFRNTRRRSVDSTETFIILPYPVDTKKQESVAEEKVSESAKVGSTDSDEASVIQFGR</sequence>
<gene>
    <name evidence="2" type="ORF">CBYS24578_00003494</name>
</gene>
<evidence type="ECO:0000313" key="3">
    <source>
        <dbReference type="Proteomes" id="UP000754883"/>
    </source>
</evidence>
<proteinExistence type="predicted"/>
<organism evidence="2 3">
    <name type="scientific">Clonostachys byssicola</name>
    <dbReference type="NCBI Taxonomy" id="160290"/>
    <lineage>
        <taxon>Eukaryota</taxon>
        <taxon>Fungi</taxon>
        <taxon>Dikarya</taxon>
        <taxon>Ascomycota</taxon>
        <taxon>Pezizomycotina</taxon>
        <taxon>Sordariomycetes</taxon>
        <taxon>Hypocreomycetidae</taxon>
        <taxon>Hypocreales</taxon>
        <taxon>Bionectriaceae</taxon>
        <taxon>Clonostachys</taxon>
    </lineage>
</organism>